<reference evidence="2 3" key="1">
    <citation type="journal article" name="Sci. Rep.">
        <title>Genome-scale phylogenetic analyses confirm Olpidium as the closest living zoosporic fungus to the non-flagellated, terrestrial fungi.</title>
        <authorList>
            <person name="Chang Y."/>
            <person name="Rochon D."/>
            <person name="Sekimoto S."/>
            <person name="Wang Y."/>
            <person name="Chovatia M."/>
            <person name="Sandor L."/>
            <person name="Salamov A."/>
            <person name="Grigoriev I.V."/>
            <person name="Stajich J.E."/>
            <person name="Spatafora J.W."/>
        </authorList>
    </citation>
    <scope>NUCLEOTIDE SEQUENCE [LARGE SCALE GENOMIC DNA]</scope>
    <source>
        <strain evidence="2">S191</strain>
    </source>
</reference>
<dbReference type="AlphaFoldDB" id="A0A8H8DHQ7"/>
<protein>
    <submittedName>
        <fullName evidence="2">Uncharacterized protein</fullName>
    </submittedName>
</protein>
<accession>A0A8H8DHQ7</accession>
<feature type="region of interest" description="Disordered" evidence="1">
    <location>
        <begin position="41"/>
        <end position="71"/>
    </location>
</feature>
<feature type="non-terminal residue" evidence="2">
    <location>
        <position position="71"/>
    </location>
</feature>
<evidence type="ECO:0000313" key="2">
    <source>
        <dbReference type="EMBL" id="KAG5459039.1"/>
    </source>
</evidence>
<gene>
    <name evidence="2" type="ORF">BJ554DRAFT_625</name>
</gene>
<proteinExistence type="predicted"/>
<evidence type="ECO:0000313" key="3">
    <source>
        <dbReference type="Proteomes" id="UP000673691"/>
    </source>
</evidence>
<sequence>MEASKLTTESSEVFRAFLWAGESTKQPLTSIGSLIVAGAERAPRGEGAEEAGPERAAAGVSQLPARTGRGG</sequence>
<organism evidence="2 3">
    <name type="scientific">Olpidium bornovanus</name>
    <dbReference type="NCBI Taxonomy" id="278681"/>
    <lineage>
        <taxon>Eukaryota</taxon>
        <taxon>Fungi</taxon>
        <taxon>Fungi incertae sedis</taxon>
        <taxon>Olpidiomycota</taxon>
        <taxon>Olpidiomycotina</taxon>
        <taxon>Olpidiomycetes</taxon>
        <taxon>Olpidiales</taxon>
        <taxon>Olpidiaceae</taxon>
        <taxon>Olpidium</taxon>
    </lineage>
</organism>
<evidence type="ECO:0000256" key="1">
    <source>
        <dbReference type="SAM" id="MobiDB-lite"/>
    </source>
</evidence>
<comment type="caution">
    <text evidence="2">The sequence shown here is derived from an EMBL/GenBank/DDBJ whole genome shotgun (WGS) entry which is preliminary data.</text>
</comment>
<keyword evidence="3" id="KW-1185">Reference proteome</keyword>
<dbReference type="Proteomes" id="UP000673691">
    <property type="component" value="Unassembled WGS sequence"/>
</dbReference>
<name>A0A8H8DHQ7_9FUNG</name>
<dbReference type="EMBL" id="JAEFCI010007482">
    <property type="protein sequence ID" value="KAG5459039.1"/>
    <property type="molecule type" value="Genomic_DNA"/>
</dbReference>